<feature type="transmembrane region" description="Helical" evidence="6">
    <location>
        <begin position="245"/>
        <end position="266"/>
    </location>
</feature>
<dbReference type="PANTHER" id="PTHR30071">
    <property type="entry name" value="HEME EXPORTER PROTEIN C"/>
    <property type="match status" value="1"/>
</dbReference>
<reference evidence="8 9" key="1">
    <citation type="submission" date="2021-03" db="EMBL/GenBank/DDBJ databases">
        <title>Geobacter metallireducens gen. nov. sp. nov., a microorganism capable of coupling the complete oxidation of organic compounds to the reduction of iron and other metals.</title>
        <authorList>
            <person name="Li Y."/>
        </authorList>
    </citation>
    <scope>NUCLEOTIDE SEQUENCE [LARGE SCALE GENOMIC DNA]</scope>
    <source>
        <strain evidence="8 9">Jerry-YX</strain>
    </source>
</reference>
<dbReference type="EMBL" id="CP071382">
    <property type="protein sequence ID" value="QSV44231.1"/>
    <property type="molecule type" value="Genomic_DNA"/>
</dbReference>
<feature type="domain" description="Cytochrome c assembly protein" evidence="7">
    <location>
        <begin position="67"/>
        <end position="270"/>
    </location>
</feature>
<evidence type="ECO:0000259" key="7">
    <source>
        <dbReference type="Pfam" id="PF01578"/>
    </source>
</evidence>
<name>A0ABX7PYK3_9BACT</name>
<organism evidence="8 9">
    <name type="scientific">Geobacter benzoatilyticus</name>
    <dbReference type="NCBI Taxonomy" id="2815309"/>
    <lineage>
        <taxon>Bacteria</taxon>
        <taxon>Pseudomonadati</taxon>
        <taxon>Thermodesulfobacteriota</taxon>
        <taxon>Desulfuromonadia</taxon>
        <taxon>Geobacterales</taxon>
        <taxon>Geobacteraceae</taxon>
        <taxon>Geobacter</taxon>
    </lineage>
</organism>
<feature type="transmembrane region" description="Helical" evidence="6">
    <location>
        <begin position="41"/>
        <end position="59"/>
    </location>
</feature>
<feature type="transmembrane region" description="Helical" evidence="6">
    <location>
        <begin position="65"/>
        <end position="86"/>
    </location>
</feature>
<feature type="transmembrane region" description="Helical" evidence="6">
    <location>
        <begin position="139"/>
        <end position="160"/>
    </location>
</feature>
<comment type="subcellular location">
    <subcellularLocation>
        <location evidence="1">Membrane</location>
        <topology evidence="1">Multi-pass membrane protein</topology>
    </subcellularLocation>
</comment>
<feature type="transmembrane region" description="Helical" evidence="6">
    <location>
        <begin position="216"/>
        <end position="233"/>
    </location>
</feature>
<evidence type="ECO:0000256" key="2">
    <source>
        <dbReference type="ARBA" id="ARBA00022692"/>
    </source>
</evidence>
<dbReference type="InterPro" id="IPR002541">
    <property type="entry name" value="Cyt_c_assembly"/>
</dbReference>
<evidence type="ECO:0000313" key="8">
    <source>
        <dbReference type="EMBL" id="QSV44231.1"/>
    </source>
</evidence>
<feature type="transmembrane region" description="Helical" evidence="6">
    <location>
        <begin position="6"/>
        <end position="29"/>
    </location>
</feature>
<proteinExistence type="predicted"/>
<keyword evidence="4 6" id="KW-1133">Transmembrane helix</keyword>
<accession>A0ABX7PYK3</accession>
<sequence>MAELEKTLLFGAIIVCAASSILHIVGWIFEREKVFKAGKELIGFFLLLVTGTIAVRWHYQGHGPYITFYEVLLSNVWITTAFFLLFTRKRKDLDSIGVFAMPIILLTVGAVAMSPSQISQLTPAYKSVWLILHITFAKLTYGSILVATALSISILLNRAVDAEKHGYIKRLTEPERADHLCHKLIAASLMFASVMIISGSIWANQLWGKYWGWDPVEVWSLVTWVVYGLYLHLRITYRFKGVPAAIYCIIAFLVSAVSFFIMPYVLNTVHNSFMFAK</sequence>
<keyword evidence="5 6" id="KW-0472">Membrane</keyword>
<keyword evidence="3" id="KW-0201">Cytochrome c-type biogenesis</keyword>
<feature type="transmembrane region" description="Helical" evidence="6">
    <location>
        <begin position="98"/>
        <end position="119"/>
    </location>
</feature>
<dbReference type="InterPro" id="IPR045062">
    <property type="entry name" value="Cyt_c_biogenesis_CcsA/CcmC"/>
</dbReference>
<dbReference type="Pfam" id="PF01578">
    <property type="entry name" value="Cytochrom_C_asm"/>
    <property type="match status" value="1"/>
</dbReference>
<evidence type="ECO:0000256" key="5">
    <source>
        <dbReference type="ARBA" id="ARBA00023136"/>
    </source>
</evidence>
<evidence type="ECO:0000256" key="6">
    <source>
        <dbReference type="SAM" id="Phobius"/>
    </source>
</evidence>
<protein>
    <submittedName>
        <fullName evidence="8">Cytochrome c biogenesis protein CcsA</fullName>
    </submittedName>
</protein>
<dbReference type="RefSeq" id="WP_207161816.1">
    <property type="nucleotide sequence ID" value="NZ_CP071382.1"/>
</dbReference>
<dbReference type="Proteomes" id="UP000663651">
    <property type="component" value="Chromosome"/>
</dbReference>
<gene>
    <name evidence="8" type="primary">ccsA</name>
    <name evidence="8" type="ORF">JZM60_08495</name>
</gene>
<dbReference type="PANTHER" id="PTHR30071:SF1">
    <property type="entry name" value="CYTOCHROME B_B6 PROTEIN-RELATED"/>
    <property type="match status" value="1"/>
</dbReference>
<feature type="transmembrane region" description="Helical" evidence="6">
    <location>
        <begin position="180"/>
        <end position="204"/>
    </location>
</feature>
<keyword evidence="9" id="KW-1185">Reference proteome</keyword>
<evidence type="ECO:0000256" key="3">
    <source>
        <dbReference type="ARBA" id="ARBA00022748"/>
    </source>
</evidence>
<evidence type="ECO:0000256" key="1">
    <source>
        <dbReference type="ARBA" id="ARBA00004141"/>
    </source>
</evidence>
<evidence type="ECO:0000256" key="4">
    <source>
        <dbReference type="ARBA" id="ARBA00022989"/>
    </source>
</evidence>
<evidence type="ECO:0000313" key="9">
    <source>
        <dbReference type="Proteomes" id="UP000663651"/>
    </source>
</evidence>
<keyword evidence="2 6" id="KW-0812">Transmembrane</keyword>